<dbReference type="OrthoDB" id="9815829at2"/>
<evidence type="ECO:0000313" key="3">
    <source>
        <dbReference type="Proteomes" id="UP000199666"/>
    </source>
</evidence>
<dbReference type="InterPro" id="IPR029044">
    <property type="entry name" value="Nucleotide-diphossugar_trans"/>
</dbReference>
<dbReference type="EMBL" id="FOPP01000003">
    <property type="protein sequence ID" value="SFG93086.1"/>
    <property type="molecule type" value="Genomic_DNA"/>
</dbReference>
<dbReference type="PANTHER" id="PTHR22916">
    <property type="entry name" value="GLYCOSYLTRANSFERASE"/>
    <property type="match status" value="1"/>
</dbReference>
<dbReference type="InterPro" id="IPR001173">
    <property type="entry name" value="Glyco_trans_2-like"/>
</dbReference>
<dbReference type="AlphaFoldDB" id="A0A1I2VZ74"/>
<sequence>MYLVSIIVPNFNHSIYLEKRLNSIFSQDFINYELIILDDASSDDSDIVIKKLIENKSNITYIRNDTNSGSTFKQWNKGISIAKGKYIWIAESDDYAENNFLSVLTSYLEENSQVSLIYCQSHLVSEGTITNNILNWTNDLSKDLWLKDFCLVGKDAVLHYWIHKNILINASSALFKKNVYLEYVEGNENFKLCGDWYTWISMMRDHNLMFCSQSLNFYRRHDNTVTHSLGRKILVKKEIQDIHLMCLKHFCSSKKDFEVLEGAFYNNWKSYISFYGKKKYLSQYIKSLSFFKFPKKTWLIKFTMKITKEKLNG</sequence>
<dbReference type="Gene3D" id="3.90.550.10">
    <property type="entry name" value="Spore Coat Polysaccharide Biosynthesis Protein SpsA, Chain A"/>
    <property type="match status" value="1"/>
</dbReference>
<keyword evidence="3" id="KW-1185">Reference proteome</keyword>
<dbReference type="GO" id="GO:0016758">
    <property type="term" value="F:hexosyltransferase activity"/>
    <property type="evidence" value="ECO:0007669"/>
    <property type="project" value="UniProtKB-ARBA"/>
</dbReference>
<dbReference type="Proteomes" id="UP000199666">
    <property type="component" value="Unassembled WGS sequence"/>
</dbReference>
<dbReference type="SUPFAM" id="SSF53448">
    <property type="entry name" value="Nucleotide-diphospho-sugar transferases"/>
    <property type="match status" value="1"/>
</dbReference>
<organism evidence="2 3">
    <name type="scientific">Pedobacter insulae</name>
    <dbReference type="NCBI Taxonomy" id="414048"/>
    <lineage>
        <taxon>Bacteria</taxon>
        <taxon>Pseudomonadati</taxon>
        <taxon>Bacteroidota</taxon>
        <taxon>Sphingobacteriia</taxon>
        <taxon>Sphingobacteriales</taxon>
        <taxon>Sphingobacteriaceae</taxon>
        <taxon>Pedobacter</taxon>
    </lineage>
</organism>
<keyword evidence="2" id="KW-0808">Transferase</keyword>
<gene>
    <name evidence="2" type="ORF">SAMN04489864_103289</name>
</gene>
<proteinExistence type="predicted"/>
<dbReference type="CDD" id="cd00761">
    <property type="entry name" value="Glyco_tranf_GTA_type"/>
    <property type="match status" value="1"/>
</dbReference>
<reference evidence="2 3" key="1">
    <citation type="submission" date="2016-10" db="EMBL/GenBank/DDBJ databases">
        <authorList>
            <person name="de Groot N.N."/>
        </authorList>
    </citation>
    <scope>NUCLEOTIDE SEQUENCE [LARGE SCALE GENOMIC DNA]</scope>
    <source>
        <strain evidence="2 3">DSM 18684</strain>
    </source>
</reference>
<accession>A0A1I2VZ74</accession>
<dbReference type="STRING" id="414048.SAMN04489864_103289"/>
<name>A0A1I2VZ74_9SPHI</name>
<dbReference type="Pfam" id="PF00535">
    <property type="entry name" value="Glycos_transf_2"/>
    <property type="match status" value="1"/>
</dbReference>
<dbReference type="PANTHER" id="PTHR22916:SF3">
    <property type="entry name" value="UDP-GLCNAC:BETAGAL BETA-1,3-N-ACETYLGLUCOSAMINYLTRANSFERASE-LIKE PROTEIN 1"/>
    <property type="match status" value="1"/>
</dbReference>
<evidence type="ECO:0000313" key="2">
    <source>
        <dbReference type="EMBL" id="SFG93086.1"/>
    </source>
</evidence>
<dbReference type="RefSeq" id="WP_090992793.1">
    <property type="nucleotide sequence ID" value="NZ_FOPP01000003.1"/>
</dbReference>
<protein>
    <submittedName>
        <fullName evidence="2">Glycosyl transferase family 2</fullName>
    </submittedName>
</protein>
<evidence type="ECO:0000259" key="1">
    <source>
        <dbReference type="Pfam" id="PF00535"/>
    </source>
</evidence>
<feature type="domain" description="Glycosyltransferase 2-like" evidence="1">
    <location>
        <begin position="5"/>
        <end position="117"/>
    </location>
</feature>